<reference evidence="2" key="1">
    <citation type="submission" date="2023-01" db="EMBL/GenBank/DDBJ databases">
        <title>Colletotrichum chrysophilum M932 genome sequence.</title>
        <authorList>
            <person name="Baroncelli R."/>
        </authorList>
    </citation>
    <scope>NUCLEOTIDE SEQUENCE</scope>
    <source>
        <strain evidence="2">M932</strain>
    </source>
</reference>
<evidence type="ECO:0000313" key="2">
    <source>
        <dbReference type="EMBL" id="KAK1837468.1"/>
    </source>
</evidence>
<dbReference type="AlphaFoldDB" id="A0AAD9E7F1"/>
<keyword evidence="3" id="KW-1185">Reference proteome</keyword>
<protein>
    <submittedName>
        <fullName evidence="2">Uncharacterized protein</fullName>
    </submittedName>
</protein>
<evidence type="ECO:0000313" key="3">
    <source>
        <dbReference type="Proteomes" id="UP001243330"/>
    </source>
</evidence>
<dbReference type="EMBL" id="JAQOWY010001243">
    <property type="protein sequence ID" value="KAK1837468.1"/>
    <property type="molecule type" value="Genomic_DNA"/>
</dbReference>
<feature type="compositionally biased region" description="Polar residues" evidence="1">
    <location>
        <begin position="1"/>
        <end position="22"/>
    </location>
</feature>
<evidence type="ECO:0000256" key="1">
    <source>
        <dbReference type="SAM" id="MobiDB-lite"/>
    </source>
</evidence>
<comment type="caution">
    <text evidence="2">The sequence shown here is derived from an EMBL/GenBank/DDBJ whole genome shotgun (WGS) entry which is preliminary data.</text>
</comment>
<proteinExistence type="predicted"/>
<accession>A0AAD9E7F1</accession>
<sequence>MFSPPASTTPFSTHITSASAILSNPPRRS</sequence>
<gene>
    <name evidence="2" type="ORF">CCHR01_19909</name>
</gene>
<feature type="region of interest" description="Disordered" evidence="1">
    <location>
        <begin position="1"/>
        <end position="29"/>
    </location>
</feature>
<organism evidence="2 3">
    <name type="scientific">Colletotrichum chrysophilum</name>
    <dbReference type="NCBI Taxonomy" id="1836956"/>
    <lineage>
        <taxon>Eukaryota</taxon>
        <taxon>Fungi</taxon>
        <taxon>Dikarya</taxon>
        <taxon>Ascomycota</taxon>
        <taxon>Pezizomycotina</taxon>
        <taxon>Sordariomycetes</taxon>
        <taxon>Hypocreomycetidae</taxon>
        <taxon>Glomerellales</taxon>
        <taxon>Glomerellaceae</taxon>
        <taxon>Colletotrichum</taxon>
        <taxon>Colletotrichum gloeosporioides species complex</taxon>
    </lineage>
</organism>
<dbReference type="Proteomes" id="UP001243330">
    <property type="component" value="Unassembled WGS sequence"/>
</dbReference>
<name>A0AAD9E7F1_9PEZI</name>